<evidence type="ECO:0000256" key="2">
    <source>
        <dbReference type="ARBA" id="ARBA00022448"/>
    </source>
</evidence>
<keyword evidence="3 9" id="KW-0812">Transmembrane</keyword>
<comment type="subcellular location">
    <subcellularLocation>
        <location evidence="1">Endoplasmic reticulum membrane</location>
    </subcellularLocation>
</comment>
<evidence type="ECO:0000256" key="7">
    <source>
        <dbReference type="ARBA" id="ARBA00023121"/>
    </source>
</evidence>
<evidence type="ECO:0000256" key="4">
    <source>
        <dbReference type="ARBA" id="ARBA00022824"/>
    </source>
</evidence>
<protein>
    <recommendedName>
        <fullName evidence="10">SMP-LTD domain-containing protein</fullName>
    </recommendedName>
</protein>
<organism evidence="11 12">
    <name type="scientific">Nematocida displodere</name>
    <dbReference type="NCBI Taxonomy" id="1805483"/>
    <lineage>
        <taxon>Eukaryota</taxon>
        <taxon>Fungi</taxon>
        <taxon>Fungi incertae sedis</taxon>
        <taxon>Microsporidia</taxon>
        <taxon>Nematocida</taxon>
    </lineage>
</organism>
<keyword evidence="2" id="KW-0813">Transport</keyword>
<feature type="transmembrane region" description="Helical" evidence="9">
    <location>
        <begin position="12"/>
        <end position="31"/>
    </location>
</feature>
<keyword evidence="6" id="KW-0445">Lipid transport</keyword>
<sequence>MNESYKEFVGGLVVGALMVLFLQGATILFGLRKIVKKQKYKDIYHRDIIEDPSEALVKLLGIATKECTDLAWLNISLQRFFYEVSRSSTFYEKVKATLVKKLSIAFSSGILKRVRFKDVSFGSEAPYITKIRALSENELEEILERADGEMPEPLEKPAMFSQIYLLIDIEYLSEDNCFYIDADLIKGYSIPIMVKLQPFKGQMLMRMPANNYATRFEICFIKNPGFDFSVDAAFSKNDSVFFSSSVSSILKQAFKYMAKMYIYPSWYYYYLPMLVSRSKVITYPYYPISENSRDGPKHQATEVQNLFSLDFSIVAKKGNIIFRKTKSTVNASECSLDSAEVEVAEERMAMIDEMLKSPEKFDPFAEVISDYEGFKVVEKYSESVFKIHILIAGSIYEFIKIAVEDMILFQLADPTEPQFIAIKKGPRIVTIMQYTHADSPFRLGRFRIVKLATKLEQQEMKVFGSTKLFKILDYSVKQAEKTKKIFQKSKEKNIKPLQSASKNLSKLQYISDSHISETTPAPASVSEVSIIESHFRSIETKILTEDKEPNIQISFPCTDEALKHALTLSIVRAAILGRFMIMEDIELAETIRTTSMVANSSGQYVQLLSYQSQDSKFVIQRILLSEEFHGCTLAMRIHEGKIDIFTYGNIHLRLFEFKALIHATIAKDMLEMASLSEIPKNFVGVLENCAGVILSSSTATLCDVIFEREGKTFSGTVSLDQPLYVIMCTTPGTPFNVSIKSRKKMPLLLAQIPDTEVKDIFLVDGRVYVKKKGTIAAPATKGLAHWNTPWVTPEKGKPENNGAYANGSGCIQVTEETTITWENRTGKDGTFPIAIGSVNGWNLEPCTEGSMDDDPEY</sequence>
<accession>A0A177EKG5</accession>
<feature type="domain" description="SMP-LTD" evidence="10">
    <location>
        <begin position="66"/>
        <end position="272"/>
    </location>
</feature>
<dbReference type="GO" id="GO:0005789">
    <property type="term" value="C:endoplasmic reticulum membrane"/>
    <property type="evidence" value="ECO:0007669"/>
    <property type="project" value="UniProtKB-SubCell"/>
</dbReference>
<evidence type="ECO:0000256" key="6">
    <source>
        <dbReference type="ARBA" id="ARBA00023055"/>
    </source>
</evidence>
<evidence type="ECO:0000256" key="8">
    <source>
        <dbReference type="ARBA" id="ARBA00023136"/>
    </source>
</evidence>
<dbReference type="EMBL" id="LTDL01000014">
    <property type="protein sequence ID" value="OAG31951.1"/>
    <property type="molecule type" value="Genomic_DNA"/>
</dbReference>
<evidence type="ECO:0000313" key="11">
    <source>
        <dbReference type="EMBL" id="OAG31951.1"/>
    </source>
</evidence>
<dbReference type="GeneID" id="93646776"/>
<dbReference type="PANTHER" id="PTHR13466:SF0">
    <property type="entry name" value="SMP-LTD DOMAIN-CONTAINING PROTEIN"/>
    <property type="match status" value="1"/>
</dbReference>
<dbReference type="GO" id="GO:0008289">
    <property type="term" value="F:lipid binding"/>
    <property type="evidence" value="ECO:0007669"/>
    <property type="project" value="UniProtKB-KW"/>
</dbReference>
<dbReference type="OrthoDB" id="2195965at2759"/>
<evidence type="ECO:0000256" key="9">
    <source>
        <dbReference type="SAM" id="Phobius"/>
    </source>
</evidence>
<dbReference type="PROSITE" id="PS51847">
    <property type="entry name" value="SMP"/>
    <property type="match status" value="1"/>
</dbReference>
<evidence type="ECO:0000256" key="5">
    <source>
        <dbReference type="ARBA" id="ARBA00022989"/>
    </source>
</evidence>
<keyword evidence="5 9" id="KW-1133">Transmembrane helix</keyword>
<dbReference type="PANTHER" id="PTHR13466">
    <property type="entry name" value="TEX2 PROTEIN-RELATED"/>
    <property type="match status" value="1"/>
</dbReference>
<reference evidence="11 12" key="1">
    <citation type="submission" date="2016-02" db="EMBL/GenBank/DDBJ databases">
        <title>Discovery of a natural microsporidian pathogen with a broad tissue tropism in Caenorhabditis elegans.</title>
        <authorList>
            <person name="Luallen R.J."/>
            <person name="Reinke A.W."/>
            <person name="Tong L."/>
            <person name="Botts M.R."/>
            <person name="Felix M.-A."/>
            <person name="Troemel E.R."/>
        </authorList>
    </citation>
    <scope>NUCLEOTIDE SEQUENCE [LARGE SCALE GENOMIC DNA]</scope>
    <source>
        <strain evidence="11 12">JUm2807</strain>
    </source>
</reference>
<gene>
    <name evidence="11" type="ORF">NEDG_00426</name>
</gene>
<proteinExistence type="predicted"/>
<comment type="caution">
    <text evidence="11">The sequence shown here is derived from an EMBL/GenBank/DDBJ whole genome shotgun (WGS) entry which is preliminary data.</text>
</comment>
<keyword evidence="4" id="KW-0256">Endoplasmic reticulum</keyword>
<keyword evidence="12" id="KW-1185">Reference proteome</keyword>
<name>A0A177EKG5_9MICR</name>
<evidence type="ECO:0000256" key="1">
    <source>
        <dbReference type="ARBA" id="ARBA00004586"/>
    </source>
</evidence>
<dbReference type="GO" id="GO:0006869">
    <property type="term" value="P:lipid transport"/>
    <property type="evidence" value="ECO:0007669"/>
    <property type="project" value="UniProtKB-KW"/>
</dbReference>
<keyword evidence="8 9" id="KW-0472">Membrane</keyword>
<dbReference type="VEuPathDB" id="MicrosporidiaDB:NEDG_00426"/>
<dbReference type="RefSeq" id="XP_067545552.1">
    <property type="nucleotide sequence ID" value="XM_067687844.1"/>
</dbReference>
<dbReference type="Proteomes" id="UP000185944">
    <property type="component" value="Unassembled WGS sequence"/>
</dbReference>
<dbReference type="InterPro" id="IPR031468">
    <property type="entry name" value="SMP_LBD"/>
</dbReference>
<evidence type="ECO:0000259" key="10">
    <source>
        <dbReference type="PROSITE" id="PS51847"/>
    </source>
</evidence>
<evidence type="ECO:0000256" key="3">
    <source>
        <dbReference type="ARBA" id="ARBA00022692"/>
    </source>
</evidence>
<keyword evidence="7" id="KW-0446">Lipid-binding</keyword>
<dbReference type="AlphaFoldDB" id="A0A177EKG5"/>
<evidence type="ECO:0000313" key="12">
    <source>
        <dbReference type="Proteomes" id="UP000185944"/>
    </source>
</evidence>